<dbReference type="Proteomes" id="UP000199561">
    <property type="component" value="Unassembled WGS sequence"/>
</dbReference>
<dbReference type="Pfam" id="PF02604">
    <property type="entry name" value="PhdYeFM_antitox"/>
    <property type="match status" value="1"/>
</dbReference>
<dbReference type="SUPFAM" id="SSF143120">
    <property type="entry name" value="YefM-like"/>
    <property type="match status" value="1"/>
</dbReference>
<dbReference type="AlphaFoldDB" id="A0A1I4Q1U6"/>
<organism evidence="4 5">
    <name type="scientific">Nitrosomonas nitrosa</name>
    <dbReference type="NCBI Taxonomy" id="52442"/>
    <lineage>
        <taxon>Bacteria</taxon>
        <taxon>Pseudomonadati</taxon>
        <taxon>Pseudomonadota</taxon>
        <taxon>Betaproteobacteria</taxon>
        <taxon>Nitrosomonadales</taxon>
        <taxon>Nitrosomonadaceae</taxon>
        <taxon>Nitrosomonas</taxon>
    </lineage>
</organism>
<evidence type="ECO:0000256" key="1">
    <source>
        <dbReference type="ARBA" id="ARBA00009981"/>
    </source>
</evidence>
<reference evidence="4 5" key="1">
    <citation type="submission" date="2016-10" db="EMBL/GenBank/DDBJ databases">
        <authorList>
            <person name="de Groot N.N."/>
        </authorList>
    </citation>
    <scope>NUCLEOTIDE SEQUENCE [LARGE SCALE GENOMIC DNA]</scope>
    <source>
        <strain evidence="4 5">Nm146</strain>
    </source>
</reference>
<gene>
    <name evidence="3" type="ORF">NMYAN_50046</name>
    <name evidence="4" type="ORF">SAMN05421880_11357</name>
</gene>
<evidence type="ECO:0000256" key="2">
    <source>
        <dbReference type="RuleBase" id="RU362080"/>
    </source>
</evidence>
<dbReference type="EMBL" id="FOUF01000013">
    <property type="protein sequence ID" value="SFM33605.1"/>
    <property type="molecule type" value="Genomic_DNA"/>
</dbReference>
<dbReference type="EMBL" id="CAJNAP010000045">
    <property type="protein sequence ID" value="CAE6514156.1"/>
    <property type="molecule type" value="Genomic_DNA"/>
</dbReference>
<keyword evidence="5" id="KW-1185">Reference proteome</keyword>
<evidence type="ECO:0000313" key="4">
    <source>
        <dbReference type="EMBL" id="SFM33605.1"/>
    </source>
</evidence>
<comment type="similarity">
    <text evidence="1 2">Belongs to the phD/YefM antitoxin family.</text>
</comment>
<dbReference type="RefSeq" id="WP_090668642.1">
    <property type="nucleotide sequence ID" value="NZ_CAJNAP010000045.1"/>
</dbReference>
<protein>
    <recommendedName>
        <fullName evidence="2">Antitoxin</fullName>
    </recommendedName>
</protein>
<name>A0A1I4Q1U6_9PROT</name>
<evidence type="ECO:0000313" key="3">
    <source>
        <dbReference type="EMBL" id="CAE6514156.1"/>
    </source>
</evidence>
<accession>A0A1I4Q1U6</accession>
<comment type="function">
    <text evidence="2">Antitoxin component of a type II toxin-antitoxin (TA) system.</text>
</comment>
<reference evidence="3" key="2">
    <citation type="submission" date="2021-02" db="EMBL/GenBank/DDBJ databases">
        <authorList>
            <person name="Han P."/>
        </authorList>
    </citation>
    <scope>NUCLEOTIDE SEQUENCE</scope>
    <source>
        <strain evidence="3">Nitrosomonas nitrosa 18-3D</strain>
    </source>
</reference>
<sequence length="62" mass="7433">MKLHPQILEKEGKNEFVVLPYEEYQALMELMHDYEDLRDLREAKEESKKDKSIPLEKVISNL</sequence>
<dbReference type="InterPro" id="IPR006442">
    <property type="entry name" value="Antitoxin_Phd/YefM"/>
</dbReference>
<proteinExistence type="inferred from homology"/>
<dbReference type="Proteomes" id="UP000601736">
    <property type="component" value="Unassembled WGS sequence"/>
</dbReference>
<dbReference type="InterPro" id="IPR036165">
    <property type="entry name" value="YefM-like_sf"/>
</dbReference>
<evidence type="ECO:0000313" key="5">
    <source>
        <dbReference type="Proteomes" id="UP000199561"/>
    </source>
</evidence>